<sequence>MIKRVFDIANRITTKNWKHFRPPFIYKKIKLIGERPSLSVFMAPRTKRQKQINNLPRKKGCYLNQKNQIFMELLNITTIKSQEEWTENKLIEFEGVGTRLINEILRWHKDAAKHLRTGNYFIKTGELLPYRQGKHTKLESLINDENFSEDYIEWLRQQKLEKTLYQRGCVEIICIREVLNMMREERIFSLMVIRDQMWWHIGTNDKNILRSKHLGCSIMVSAFLCPCHGLLCLTDQQLYENPYIKDKETFVIHSVQVDGYWKAEHMLKQLVSKVIPVFEILHPRCIGMFCFDQSTNHNAIAEDALIAKRMNLSSGGKQPMMRNGCFIDETEKKCVQPMVFPNDYQKEELRGKQKGLRQVLEERKLWPAEKVLLVCKKCSGKCTDNGPE</sequence>
<dbReference type="PANTHER" id="PTHR35871:SF1">
    <property type="entry name" value="CXC1-LIKE CYSTEINE CLUSTER ASSOCIATED WITH KDZ TRANSPOSASES DOMAIN-CONTAINING PROTEIN"/>
    <property type="match status" value="1"/>
</dbReference>
<keyword evidence="2" id="KW-1185">Reference proteome</keyword>
<protein>
    <submittedName>
        <fullName evidence="1">22347_t:CDS:1</fullName>
    </submittedName>
</protein>
<dbReference type="PANTHER" id="PTHR35871">
    <property type="entry name" value="EXPRESSED PROTEIN"/>
    <property type="match status" value="1"/>
</dbReference>
<evidence type="ECO:0000313" key="1">
    <source>
        <dbReference type="EMBL" id="CAG8769256.1"/>
    </source>
</evidence>
<gene>
    <name evidence="1" type="ORF">CPELLU_LOCUS15771</name>
</gene>
<organism evidence="1 2">
    <name type="scientific">Cetraspora pellucida</name>
    <dbReference type="NCBI Taxonomy" id="1433469"/>
    <lineage>
        <taxon>Eukaryota</taxon>
        <taxon>Fungi</taxon>
        <taxon>Fungi incertae sedis</taxon>
        <taxon>Mucoromycota</taxon>
        <taxon>Glomeromycotina</taxon>
        <taxon>Glomeromycetes</taxon>
        <taxon>Diversisporales</taxon>
        <taxon>Gigasporaceae</taxon>
        <taxon>Cetraspora</taxon>
    </lineage>
</organism>
<dbReference type="EMBL" id="CAJVQA010021494">
    <property type="protein sequence ID" value="CAG8769256.1"/>
    <property type="molecule type" value="Genomic_DNA"/>
</dbReference>
<proteinExistence type="predicted"/>
<dbReference type="AlphaFoldDB" id="A0A9N9JC99"/>
<dbReference type="Proteomes" id="UP000789759">
    <property type="component" value="Unassembled WGS sequence"/>
</dbReference>
<accession>A0A9N9JC99</accession>
<reference evidence="1" key="1">
    <citation type="submission" date="2021-06" db="EMBL/GenBank/DDBJ databases">
        <authorList>
            <person name="Kallberg Y."/>
            <person name="Tangrot J."/>
            <person name="Rosling A."/>
        </authorList>
    </citation>
    <scope>NUCLEOTIDE SEQUENCE</scope>
    <source>
        <strain evidence="1">FL966</strain>
    </source>
</reference>
<feature type="non-terminal residue" evidence="1">
    <location>
        <position position="1"/>
    </location>
</feature>
<name>A0A9N9JC99_9GLOM</name>
<dbReference type="OrthoDB" id="10044727at2759"/>
<comment type="caution">
    <text evidence="1">The sequence shown here is derived from an EMBL/GenBank/DDBJ whole genome shotgun (WGS) entry which is preliminary data.</text>
</comment>
<evidence type="ECO:0000313" key="2">
    <source>
        <dbReference type="Proteomes" id="UP000789759"/>
    </source>
</evidence>